<keyword evidence="5 8" id="KW-0472">Membrane</keyword>
<feature type="transmembrane region" description="Helical" evidence="8">
    <location>
        <begin position="461"/>
        <end position="478"/>
    </location>
</feature>
<evidence type="ECO:0000259" key="9">
    <source>
        <dbReference type="Pfam" id="PF13515"/>
    </source>
</evidence>
<dbReference type="HOGENOM" id="CLU_413729_0_0_0"/>
<dbReference type="GO" id="GO:0005886">
    <property type="term" value="C:plasma membrane"/>
    <property type="evidence" value="ECO:0007669"/>
    <property type="project" value="UniProtKB-SubCell"/>
</dbReference>
<dbReference type="PANTHER" id="PTHR30509:SF8">
    <property type="entry name" value="INNER MEMBRANE PROTEIN YCCS"/>
    <property type="match status" value="1"/>
</dbReference>
<keyword evidence="3 8" id="KW-0812">Transmembrane</keyword>
<comment type="subcellular location">
    <subcellularLocation>
        <location evidence="1">Cell membrane</location>
        <topology evidence="1">Multi-pass membrane protein</topology>
    </subcellularLocation>
</comment>
<geneLocation type="plasmid" evidence="10 11">
    <name>P1</name>
</geneLocation>
<feature type="compositionally biased region" description="Low complexity" evidence="7">
    <location>
        <begin position="547"/>
        <end position="558"/>
    </location>
</feature>
<dbReference type="Proteomes" id="UP000007575">
    <property type="component" value="Plasmid P1"/>
</dbReference>
<feature type="transmembrane region" description="Helical" evidence="8">
    <location>
        <begin position="28"/>
        <end position="51"/>
    </location>
</feature>
<evidence type="ECO:0000256" key="5">
    <source>
        <dbReference type="ARBA" id="ARBA00023136"/>
    </source>
</evidence>
<evidence type="ECO:0000256" key="1">
    <source>
        <dbReference type="ARBA" id="ARBA00004651"/>
    </source>
</evidence>
<feature type="transmembrane region" description="Helical" evidence="8">
    <location>
        <begin position="104"/>
        <end position="124"/>
    </location>
</feature>
<feature type="transmembrane region" description="Helical" evidence="8">
    <location>
        <begin position="144"/>
        <end position="165"/>
    </location>
</feature>
<evidence type="ECO:0000313" key="11">
    <source>
        <dbReference type="Proteomes" id="UP000007575"/>
    </source>
</evidence>
<dbReference type="KEGG" id="dgo:DGo_PA0315"/>
<evidence type="ECO:0000313" key="10">
    <source>
        <dbReference type="EMBL" id="AFD27201.1"/>
    </source>
</evidence>
<keyword evidence="2" id="KW-1003">Cell membrane</keyword>
<organism evidence="10 11">
    <name type="scientific">Deinococcus gobiensis (strain DSM 21396 / JCM 16679 / CGMCC 1.7299 / I-0)</name>
    <dbReference type="NCBI Taxonomy" id="745776"/>
    <lineage>
        <taxon>Bacteria</taxon>
        <taxon>Thermotogati</taxon>
        <taxon>Deinococcota</taxon>
        <taxon>Deinococci</taxon>
        <taxon>Deinococcales</taxon>
        <taxon>Deinococcaceae</taxon>
        <taxon>Deinococcus</taxon>
    </lineage>
</organism>
<proteinExistence type="inferred from homology"/>
<evidence type="ECO:0000256" key="2">
    <source>
        <dbReference type="ARBA" id="ARBA00022475"/>
    </source>
</evidence>
<feature type="transmembrane region" description="Helical" evidence="8">
    <location>
        <begin position="71"/>
        <end position="92"/>
    </location>
</feature>
<evidence type="ECO:0000256" key="8">
    <source>
        <dbReference type="SAM" id="Phobius"/>
    </source>
</evidence>
<reference evidence="10 11" key="1">
    <citation type="journal article" date="2012" name="PLoS ONE">
        <title>Genome sequence and transcriptome analysis of the radioresistant bacterium Deinococcus gobiensis: insights into the extreme environmental adaptations.</title>
        <authorList>
            <person name="Yuan M."/>
            <person name="Chen M."/>
            <person name="Zhang W."/>
            <person name="Lu W."/>
            <person name="Wang J."/>
            <person name="Yang M."/>
            <person name="Zhao P."/>
            <person name="Tang R."/>
            <person name="Li X."/>
            <person name="Hao Y."/>
            <person name="Zhou Z."/>
            <person name="Zhan Y."/>
            <person name="Yu H."/>
            <person name="Teng C."/>
            <person name="Yan Y."/>
            <person name="Ping S."/>
            <person name="Wang Y."/>
            <person name="Lin M."/>
        </authorList>
    </citation>
    <scope>NUCLEOTIDE SEQUENCE [LARGE SCALE GENOMIC DNA]</scope>
    <source>
        <strain evidence="11">DSM 21396 / JCM 16679 / CGMCC 1.7299 / I-0</strain>
        <plasmid evidence="10">P1</plasmid>
    </source>
</reference>
<dbReference type="InterPro" id="IPR049453">
    <property type="entry name" value="Memb_transporter_dom"/>
</dbReference>
<feature type="region of interest" description="Disordered" evidence="7">
    <location>
        <begin position="628"/>
        <end position="663"/>
    </location>
</feature>
<feature type="domain" description="Integral membrane bound transporter" evidence="9">
    <location>
        <begin position="381"/>
        <end position="502"/>
    </location>
</feature>
<dbReference type="EMBL" id="CP002192">
    <property type="protein sequence ID" value="AFD27201.1"/>
    <property type="molecule type" value="Genomic_DNA"/>
</dbReference>
<evidence type="ECO:0000256" key="7">
    <source>
        <dbReference type="SAM" id="MobiDB-lite"/>
    </source>
</evidence>
<protein>
    <recommendedName>
        <fullName evidence="9">Integral membrane bound transporter domain-containing protein</fullName>
    </recommendedName>
</protein>
<feature type="region of interest" description="Disordered" evidence="7">
    <location>
        <begin position="547"/>
        <end position="570"/>
    </location>
</feature>
<accession>H8H0E9</accession>
<dbReference type="AlphaFoldDB" id="H8H0E9"/>
<dbReference type="PATRIC" id="fig|745776.4.peg.3349"/>
<feature type="transmembrane region" description="Helical" evidence="8">
    <location>
        <begin position="414"/>
        <end position="434"/>
    </location>
</feature>
<keyword evidence="11" id="KW-1185">Reference proteome</keyword>
<gene>
    <name evidence="10" type="ordered locus">DGo_PA0315</name>
</gene>
<evidence type="ECO:0000256" key="3">
    <source>
        <dbReference type="ARBA" id="ARBA00022692"/>
    </source>
</evidence>
<keyword evidence="10" id="KW-0614">Plasmid</keyword>
<feature type="transmembrane region" description="Helical" evidence="8">
    <location>
        <begin position="490"/>
        <end position="507"/>
    </location>
</feature>
<evidence type="ECO:0000256" key="6">
    <source>
        <dbReference type="ARBA" id="ARBA00043993"/>
    </source>
</evidence>
<comment type="similarity">
    <text evidence="6">Belongs to the YccS/YhfK family.</text>
</comment>
<sequence length="663" mass="70566">MTRRLPLVLKTAFAFDGPKWRPDTALRCTVGVAVPVLLGALSGNAALGVLASTGALNAGLASFTGVTRSRLRVMLISSVLMSLITVLAIWAGQNTLATTLSVSLVSFLLVLYGAQGAAATTVAIQSTMTLIVLTGLRLPEGLALPGGGLVLAGGLLQVLLLTVVWPARPRQAERRAVALVYRRLERWAETLPLDEYALLDATSLQEAWDLLNDARTHLRQERGSERTRQEHAELRQALRVAEGLRAALVGYVRADRELRQEGAEGERQAGVLAAALLGALRQVEQGVRRGEARSSAAWRDALERATAELRGPAGEALRPWAGLVTGLLSDLDRPPLPEALPQERRRGALRPALGDWPRSASLRTLLGRHALKYALVLGLSVYIERRLNVPHGYWLPLTVGVVLRQDYVSTLTRGVARLGGTLAGVALGALVTALHPPHTALALLGVGAAFFAYALFPAGYAAFSGAITLYVLFSVAGSGLSEGQAAEQRLAFTLLGGAVAILTYLLWPSWQGPGARRVLRDAAEAQYRYLLAVRSLWDAGQARHAQGGAGAHGDAAAQDADRASQAREEARRLRVQAETLVRAARIEPAWGQGAARARQERRTTEAALMELHAGAARSLSLHAQALRPAPPTPQVGAEFGRAAEEASALARRLGDAPSPPTPE</sequence>
<dbReference type="RefSeq" id="WP_014695719.1">
    <property type="nucleotide sequence ID" value="NC_017805.1"/>
</dbReference>
<feature type="compositionally biased region" description="Basic and acidic residues" evidence="7">
    <location>
        <begin position="559"/>
        <end position="570"/>
    </location>
</feature>
<dbReference type="PANTHER" id="PTHR30509">
    <property type="entry name" value="P-HYDROXYBENZOIC ACID EFFLUX PUMP SUBUNIT-RELATED"/>
    <property type="match status" value="1"/>
</dbReference>
<dbReference type="Pfam" id="PF13515">
    <property type="entry name" value="FUSC_2"/>
    <property type="match status" value="1"/>
</dbReference>
<keyword evidence="4 8" id="KW-1133">Transmembrane helix</keyword>
<name>H8H0E9_DEIGI</name>
<evidence type="ECO:0000256" key="4">
    <source>
        <dbReference type="ARBA" id="ARBA00022989"/>
    </source>
</evidence>